<proteinExistence type="predicted"/>
<dbReference type="AlphaFoldDB" id="I3EB45"/>
<dbReference type="HOGENOM" id="CLU_104597_0_0_9"/>
<dbReference type="EMBL" id="CP007739">
    <property type="protein sequence ID" value="AIE61398.1"/>
    <property type="molecule type" value="Genomic_DNA"/>
</dbReference>
<dbReference type="STRING" id="796606.BMMGA3_15205"/>
<feature type="transmembrane region" description="Helical" evidence="1">
    <location>
        <begin position="30"/>
        <end position="53"/>
    </location>
</feature>
<evidence type="ECO:0008006" key="4">
    <source>
        <dbReference type="Google" id="ProtNLM"/>
    </source>
</evidence>
<dbReference type="eggNOG" id="ENOG5032U3N">
    <property type="taxonomic scope" value="Bacteria"/>
</dbReference>
<feature type="transmembrane region" description="Helical" evidence="1">
    <location>
        <begin position="192"/>
        <end position="216"/>
    </location>
</feature>
<sequence>MIYRMRLFKGILKPKTYLYQLEKAEVIKGLWVRLLLLIFASGLVFFIGGYFGIGSEFLSKYITEFSRNEFETYKLLVIIGQCLWGIFYAAVVLFLPALIYWALFEAEFRKLLVMQAFVLFFLIAEKVILTPFQITLGIGAESSPLSLGVITQYITDHQWLIHFSGTISIFSVLGIVIQYKMLKAITDKNPKLLLAIVILLNLIGWCLAAALSYLGLQKLM</sequence>
<evidence type="ECO:0000256" key="1">
    <source>
        <dbReference type="SAM" id="Phobius"/>
    </source>
</evidence>
<keyword evidence="3" id="KW-1185">Reference proteome</keyword>
<keyword evidence="1" id="KW-0812">Transmembrane</keyword>
<name>I3EB45_BACMM</name>
<organism evidence="2 3">
    <name type="scientific">Bacillus methanolicus (strain MGA3 / ATCC 53907)</name>
    <dbReference type="NCBI Taxonomy" id="796606"/>
    <lineage>
        <taxon>Bacteria</taxon>
        <taxon>Bacillati</taxon>
        <taxon>Bacillota</taxon>
        <taxon>Bacilli</taxon>
        <taxon>Bacillales</taxon>
        <taxon>Bacillaceae</taxon>
        <taxon>Bacillus</taxon>
    </lineage>
</organism>
<evidence type="ECO:0000313" key="3">
    <source>
        <dbReference type="Proteomes" id="UP000027602"/>
    </source>
</evidence>
<protein>
    <recommendedName>
        <fullName evidence="4">Yip1 domain-containing protein</fullName>
    </recommendedName>
</protein>
<dbReference type="KEGG" id="bmet:BMMGA3_15205"/>
<keyword evidence="1" id="KW-1133">Transmembrane helix</keyword>
<feature type="transmembrane region" description="Helical" evidence="1">
    <location>
        <begin position="116"/>
        <end position="139"/>
    </location>
</feature>
<evidence type="ECO:0000313" key="2">
    <source>
        <dbReference type="EMBL" id="AIE61398.1"/>
    </source>
</evidence>
<keyword evidence="1" id="KW-0472">Membrane</keyword>
<feature type="transmembrane region" description="Helical" evidence="1">
    <location>
        <begin position="159"/>
        <end position="180"/>
    </location>
</feature>
<reference evidence="2 3" key="1">
    <citation type="journal article" date="2015" name="BMC Genomics">
        <title>Transcriptome analysis of thermophilic methylotrophic Bacillus methanolicus MGA3 using RNA-sequencing provides detailed insights into its previously uncharted transcriptional landscape.</title>
        <authorList>
            <person name="Irla M."/>
            <person name="Neshat A."/>
            <person name="Brautaset T."/>
            <person name="Ruckert C."/>
            <person name="Kalinowski J."/>
            <person name="Wendisch V.F."/>
        </authorList>
    </citation>
    <scope>NUCLEOTIDE SEQUENCE [LARGE SCALE GENOMIC DNA]</scope>
    <source>
        <strain evidence="3">MGA3 / ATCC 53907</strain>
    </source>
</reference>
<gene>
    <name evidence="2" type="ORF">BMMGA3_15205</name>
</gene>
<dbReference type="OrthoDB" id="2455856at2"/>
<feature type="transmembrane region" description="Helical" evidence="1">
    <location>
        <begin position="73"/>
        <end position="104"/>
    </location>
</feature>
<dbReference type="RefSeq" id="WP_003346529.1">
    <property type="nucleotide sequence ID" value="NZ_ADWW01000001.1"/>
</dbReference>
<dbReference type="Proteomes" id="UP000027602">
    <property type="component" value="Chromosome"/>
</dbReference>
<accession>I3EB45</accession>